<gene>
    <name evidence="2" type="ORF">PSAL00342_LOCUS3552</name>
</gene>
<sequence length="93" mass="10879">MATWKRMPWTRLRAAQVRGFWSQGKQEVLPGKLFGETPPPPGQSRKWESWELPYYTGMLLAVGILYFGLQARPNTNIRDWARQEALKRSEETK</sequence>
<evidence type="ECO:0000256" key="1">
    <source>
        <dbReference type="SAM" id="Phobius"/>
    </source>
</evidence>
<dbReference type="EMBL" id="HBIS01003918">
    <property type="protein sequence ID" value="CAE0609733.1"/>
    <property type="molecule type" value="Transcribed_RNA"/>
</dbReference>
<reference evidence="2" key="1">
    <citation type="submission" date="2021-01" db="EMBL/GenBank/DDBJ databases">
        <authorList>
            <person name="Corre E."/>
            <person name="Pelletier E."/>
            <person name="Niang G."/>
            <person name="Scheremetjew M."/>
            <person name="Finn R."/>
            <person name="Kale V."/>
            <person name="Holt S."/>
            <person name="Cochrane G."/>
            <person name="Meng A."/>
            <person name="Brown T."/>
            <person name="Cohen L."/>
        </authorList>
    </citation>
    <scope>NUCLEOTIDE SEQUENCE</scope>
    <source>
        <strain evidence="2">CCMP1897</strain>
    </source>
</reference>
<organism evidence="2">
    <name type="scientific">Picocystis salinarum</name>
    <dbReference type="NCBI Taxonomy" id="88271"/>
    <lineage>
        <taxon>Eukaryota</taxon>
        <taxon>Viridiplantae</taxon>
        <taxon>Chlorophyta</taxon>
        <taxon>Picocystophyceae</taxon>
        <taxon>Picocystales</taxon>
        <taxon>Picocystaceae</taxon>
        <taxon>Picocystis</taxon>
    </lineage>
</organism>
<keyword evidence="1" id="KW-1133">Transmembrane helix</keyword>
<dbReference type="PANTHER" id="PTHR40637:SF1">
    <property type="entry name" value="ESSS SUBUNIT OF NADH:UBIQUINONE OXIDOREDUCTASE (COMPLEX I) PROTEIN"/>
    <property type="match status" value="1"/>
</dbReference>
<evidence type="ECO:0000313" key="2">
    <source>
        <dbReference type="EMBL" id="CAE0609733.1"/>
    </source>
</evidence>
<proteinExistence type="predicted"/>
<evidence type="ECO:0008006" key="3">
    <source>
        <dbReference type="Google" id="ProtNLM"/>
    </source>
</evidence>
<accession>A0A7S3XDV1</accession>
<feature type="transmembrane region" description="Helical" evidence="1">
    <location>
        <begin position="52"/>
        <end position="69"/>
    </location>
</feature>
<dbReference type="AlphaFoldDB" id="A0A7S3XDV1"/>
<dbReference type="PANTHER" id="PTHR40637">
    <property type="entry name" value="ESSS SUBUNIT OF NADH:UBIQUINONE OXIDOREDUCTASE (COMPLEX I) PROTEIN"/>
    <property type="match status" value="1"/>
</dbReference>
<keyword evidence="1" id="KW-0812">Transmembrane</keyword>
<keyword evidence="1" id="KW-0472">Membrane</keyword>
<name>A0A7S3XDV1_9CHLO</name>
<protein>
    <recommendedName>
        <fullName evidence="3">Complex I-ESSS</fullName>
    </recommendedName>
</protein>